<dbReference type="SUPFAM" id="SSF48371">
    <property type="entry name" value="ARM repeat"/>
    <property type="match status" value="2"/>
</dbReference>
<evidence type="ECO:0000259" key="7">
    <source>
        <dbReference type="PROSITE" id="PS51698"/>
    </source>
</evidence>
<dbReference type="Gene3D" id="1.25.10.10">
    <property type="entry name" value="Leucine-rich Repeat Variant"/>
    <property type="match status" value="3"/>
</dbReference>
<accession>A0A1J3DFG7</accession>
<dbReference type="Gene3D" id="3.30.40.10">
    <property type="entry name" value="Zinc/RING finger domain, C3HC4 (zinc finger)"/>
    <property type="match status" value="1"/>
</dbReference>
<comment type="pathway">
    <text evidence="2">Protein modification; protein ubiquitination.</text>
</comment>
<dbReference type="PROSITE" id="PS51698">
    <property type="entry name" value="U_BOX"/>
    <property type="match status" value="1"/>
</dbReference>
<organism evidence="8">
    <name type="scientific">Noccaea caerulescens</name>
    <name type="common">Alpine penny-cress</name>
    <name type="synonym">Thlaspi caerulescens</name>
    <dbReference type="NCBI Taxonomy" id="107243"/>
    <lineage>
        <taxon>Eukaryota</taxon>
        <taxon>Viridiplantae</taxon>
        <taxon>Streptophyta</taxon>
        <taxon>Embryophyta</taxon>
        <taxon>Tracheophyta</taxon>
        <taxon>Spermatophyta</taxon>
        <taxon>Magnoliopsida</taxon>
        <taxon>eudicotyledons</taxon>
        <taxon>Gunneridae</taxon>
        <taxon>Pentapetalae</taxon>
        <taxon>rosids</taxon>
        <taxon>malvids</taxon>
        <taxon>Brassicales</taxon>
        <taxon>Brassicaceae</taxon>
        <taxon>Coluteocarpeae</taxon>
        <taxon>Noccaea</taxon>
    </lineage>
</organism>
<dbReference type="InterPro" id="IPR003613">
    <property type="entry name" value="Ubox_domain"/>
</dbReference>
<dbReference type="InterPro" id="IPR000225">
    <property type="entry name" value="Armadillo"/>
</dbReference>
<evidence type="ECO:0000256" key="1">
    <source>
        <dbReference type="ARBA" id="ARBA00000900"/>
    </source>
</evidence>
<dbReference type="EMBL" id="GEVI01013589">
    <property type="protein sequence ID" value="JAU18731.1"/>
    <property type="molecule type" value="Transcribed_RNA"/>
</dbReference>
<dbReference type="EC" id="2.3.2.27" evidence="3"/>
<evidence type="ECO:0000313" key="8">
    <source>
        <dbReference type="EMBL" id="JAU18731.1"/>
    </source>
</evidence>
<dbReference type="SMART" id="SM00504">
    <property type="entry name" value="Ubox"/>
    <property type="match status" value="1"/>
</dbReference>
<dbReference type="InterPro" id="IPR052608">
    <property type="entry name" value="U-box_domain_protein"/>
</dbReference>
<dbReference type="AlphaFoldDB" id="A0A1J3DFG7"/>
<reference evidence="8" key="1">
    <citation type="submission" date="2016-07" db="EMBL/GenBank/DDBJ databases">
        <title>De novo transcriptome assembly of four accessions of the metal hyperaccumulator plant Noccaea caerulescens.</title>
        <authorList>
            <person name="Blande D."/>
            <person name="Halimaa P."/>
            <person name="Tervahauta A.I."/>
            <person name="Aarts M.G."/>
            <person name="Karenlampi S.O."/>
        </authorList>
    </citation>
    <scope>NUCLEOTIDE SEQUENCE</scope>
</reference>
<evidence type="ECO:0000256" key="6">
    <source>
        <dbReference type="ARBA" id="ARBA00022786"/>
    </source>
</evidence>
<dbReference type="UniPathway" id="UPA00143"/>
<dbReference type="InterPro" id="IPR011989">
    <property type="entry name" value="ARM-like"/>
</dbReference>
<keyword evidence="5" id="KW-0677">Repeat</keyword>
<dbReference type="InterPro" id="IPR016024">
    <property type="entry name" value="ARM-type_fold"/>
</dbReference>
<dbReference type="SMART" id="SM00185">
    <property type="entry name" value="ARM"/>
    <property type="match status" value="7"/>
</dbReference>
<name>A0A1J3DFG7_NOCCA</name>
<comment type="catalytic activity">
    <reaction evidence="1">
        <text>S-ubiquitinyl-[E2 ubiquitin-conjugating enzyme]-L-cysteine + [acceptor protein]-L-lysine = [E2 ubiquitin-conjugating enzyme]-L-cysteine + N(6)-ubiquitinyl-[acceptor protein]-L-lysine.</text>
        <dbReference type="EC" id="2.3.2.27"/>
    </reaction>
</comment>
<gene>
    <name evidence="8" type="ORF">GA_TR16909_c1_g1_i1_g.54278</name>
</gene>
<feature type="domain" description="U-box" evidence="7">
    <location>
        <begin position="22"/>
        <end position="101"/>
    </location>
</feature>
<dbReference type="CDD" id="cd16664">
    <property type="entry name" value="RING-Ubox_PUB"/>
    <property type="match status" value="1"/>
</dbReference>
<keyword evidence="4" id="KW-0808">Transferase</keyword>
<dbReference type="Pfam" id="PF04564">
    <property type="entry name" value="U-box"/>
    <property type="match status" value="1"/>
</dbReference>
<proteinExistence type="predicted"/>
<protein>
    <recommendedName>
        <fullName evidence="3">RING-type E3 ubiquitin transferase</fullName>
        <ecNumber evidence="3">2.3.2.27</ecNumber>
    </recommendedName>
</protein>
<dbReference type="PANTHER" id="PTHR45958:SF6">
    <property type="entry name" value="U-BOX DOMAIN-CONTAINING PROTEIN 43"/>
    <property type="match status" value="1"/>
</dbReference>
<evidence type="ECO:0000256" key="5">
    <source>
        <dbReference type="ARBA" id="ARBA00022737"/>
    </source>
</evidence>
<dbReference type="InterPro" id="IPR013083">
    <property type="entry name" value="Znf_RING/FYVE/PHD"/>
</dbReference>
<evidence type="ECO:0000256" key="2">
    <source>
        <dbReference type="ARBA" id="ARBA00004906"/>
    </source>
</evidence>
<evidence type="ECO:0000256" key="4">
    <source>
        <dbReference type="ARBA" id="ARBA00022679"/>
    </source>
</evidence>
<dbReference type="PANTHER" id="PTHR45958">
    <property type="entry name" value="RING-TYPE E3 UBIQUITIN TRANSFERASE"/>
    <property type="match status" value="1"/>
</dbReference>
<dbReference type="GO" id="GO:0016567">
    <property type="term" value="P:protein ubiquitination"/>
    <property type="evidence" value="ECO:0007669"/>
    <property type="project" value="UniProtKB-UniPathway"/>
</dbReference>
<evidence type="ECO:0000256" key="3">
    <source>
        <dbReference type="ARBA" id="ARBA00012483"/>
    </source>
</evidence>
<dbReference type="SUPFAM" id="SSF57850">
    <property type="entry name" value="RING/U-box"/>
    <property type="match status" value="1"/>
</dbReference>
<sequence>MAGSWDGSQSDISSNFEPGIDNIYEAFICPLTKQVMQNPVTLENGQTFEREAIEKWFNECRENGRPLSCPITSKQLSITDLSPSIALRATIEEWRARNECLKLDIARQSLYLGNSETNILLALKNVREICRNIRLIKHRSHNPQLVRLIADMLKSGSHDVRYKALQTLQVVVEGDEESKAIVAEGDTVRTVVKFLSKEPPKGREAAVSLLFELSKSEALCEKIGSIRGAIILLVGLTSSKSENVSTVEKADRTLTNLERSEENVREMATNGRLQPLLAKLLEGSPETKISMASYLGVLALNNDVKVVVAQTVGSSLIELMRSRDMRQREAALGALNNISSFEGSAKVLIGTGILPPLMKDLFYVGPNQLPIRLKEVSATILANIVNIGFDFDKVPVGAHHQTLVSEDVVENLLQLISNTGPEIQGKLLVVLVGLTTCPNSVINVVSAIRNSGAIISLVQFVEVHENDGLRLASVKLLHNISPHMSKEVANSLRGSIGQLGNLVAIISENTPTITEEQAAAAGLLAELPERDWGLTQRLLTEGAFEKIISKIVGIRQGEIRGIRFERTFLEGLVSILTRITFALTKEKQAVSFCRENNLASLFLDLLQSNNQDNIQIASAVALENLSLESKNLTTIPELPPPTYCVSIFSCLSKPPVVLGICKIHGGMCTLRESFCLVEGQAVDKLVDLLDHENEKVVGPALAALSTLLEDGLEVEKGVRLIDEADGITPILNVLLENRTEHLRIRAVWMVERILRIEEIAREVGEEQNVTAALVDAFQNADFRTQQIAENALKHIDKIPNFSGIFSNIG</sequence>
<dbReference type="InterPro" id="IPR045210">
    <property type="entry name" value="RING-Ubox_PUB"/>
</dbReference>
<keyword evidence="6" id="KW-0833">Ubl conjugation pathway</keyword>
<dbReference type="GO" id="GO:0061630">
    <property type="term" value="F:ubiquitin protein ligase activity"/>
    <property type="evidence" value="ECO:0007669"/>
    <property type="project" value="UniProtKB-EC"/>
</dbReference>